<dbReference type="InterPro" id="IPR016143">
    <property type="entry name" value="Citrate_synth-like_sm_a-sub"/>
</dbReference>
<protein>
    <recommendedName>
        <fullName evidence="4">Citrate synthase</fullName>
    </recommendedName>
</protein>
<dbReference type="GO" id="GO:0005759">
    <property type="term" value="C:mitochondrial matrix"/>
    <property type="evidence" value="ECO:0007669"/>
    <property type="project" value="TreeGrafter"/>
</dbReference>
<evidence type="ECO:0000256" key="3">
    <source>
        <dbReference type="ARBA" id="ARBA00023128"/>
    </source>
</evidence>
<keyword evidence="6" id="KW-1185">Reference proteome</keyword>
<evidence type="ECO:0000313" key="6">
    <source>
        <dbReference type="Proteomes" id="UP000807353"/>
    </source>
</evidence>
<organism evidence="5 6">
    <name type="scientific">Collybia nuda</name>
    <dbReference type="NCBI Taxonomy" id="64659"/>
    <lineage>
        <taxon>Eukaryota</taxon>
        <taxon>Fungi</taxon>
        <taxon>Dikarya</taxon>
        <taxon>Basidiomycota</taxon>
        <taxon>Agaricomycotina</taxon>
        <taxon>Agaricomycetes</taxon>
        <taxon>Agaricomycetidae</taxon>
        <taxon>Agaricales</taxon>
        <taxon>Tricholomatineae</taxon>
        <taxon>Clitocybaceae</taxon>
        <taxon>Collybia</taxon>
    </lineage>
</organism>
<evidence type="ECO:0000313" key="5">
    <source>
        <dbReference type="EMBL" id="KAF9461994.1"/>
    </source>
</evidence>
<sequence length="599" mass="66365">MPGQWKDPRVAFFEQLNDVVDTWSWGAGLSERTGKYCEMFLIIRCIGSELFDTSYASSLKARPRIDPSFLMHSISNRLAEAIERRIPSRVKFATELLAKYGKISVYDMTVENVMRGMCGLPSVLWEVSQTNEYGVKYHGKTLEQLDEILPKWPSSSQISPEAVIWFLFTATVPSAEELHDLAADLCDRMQLPDEVIAFCDGLSQDIPCCDQTILVLAVLSRHSKLSAAVELNTPKQQLWRFALEDALDLMARLVSISGRIFMNKFREGQACNITPSRSADLAQNLASMLGRTEDVQFIELIRLYLALHMDHGANASAHTMRLCSSAWTDPYMTASAGLVAGIGALHAGAISRSIRFQENIVSTLRLSASNEQIKAYVVKRLEKHKVIPGFGHALLAHRDPRLSFIERFILQSNLEKGVQGRVAMTQKVNVIVPPLLTSYVPSMRNTAPNVDSMSGTVICSYNIPADFVLQFMTCSRGFGFMTQFVWDKGSIFVPTALGVPLERPKSITMDELMVLVKSQGSITKLPSLLRGCKGCARDSRALYVDSGGGATEDSETRVLFSISKNWAGVLCIIYSSPKDEYGGQPSSTGVLAIQPWTIF</sequence>
<evidence type="ECO:0000256" key="2">
    <source>
        <dbReference type="ARBA" id="ARBA00022946"/>
    </source>
</evidence>
<dbReference type="PANTHER" id="PTHR11739:SF15">
    <property type="entry name" value="CITRATE SYNTHASE 3, MITOCHONDRIAL"/>
    <property type="match status" value="1"/>
</dbReference>
<comment type="subcellular location">
    <subcellularLocation>
        <location evidence="1">Mitochondrion</location>
    </subcellularLocation>
</comment>
<evidence type="ECO:0000256" key="1">
    <source>
        <dbReference type="ARBA" id="ARBA00004173"/>
    </source>
</evidence>
<dbReference type="SUPFAM" id="SSF48256">
    <property type="entry name" value="Citrate synthase"/>
    <property type="match status" value="1"/>
</dbReference>
<dbReference type="InterPro" id="IPR016142">
    <property type="entry name" value="Citrate_synth-like_lrg_a-sub"/>
</dbReference>
<keyword evidence="4" id="KW-0808">Transferase</keyword>
<dbReference type="GO" id="GO:0006099">
    <property type="term" value="P:tricarboxylic acid cycle"/>
    <property type="evidence" value="ECO:0007669"/>
    <property type="project" value="TreeGrafter"/>
</dbReference>
<dbReference type="OrthoDB" id="8017587at2759"/>
<dbReference type="PANTHER" id="PTHR11739">
    <property type="entry name" value="CITRATE SYNTHASE"/>
    <property type="match status" value="1"/>
</dbReference>
<comment type="caution">
    <text evidence="5">The sequence shown here is derived from an EMBL/GenBank/DDBJ whole genome shotgun (WGS) entry which is preliminary data.</text>
</comment>
<dbReference type="Gene3D" id="1.10.230.10">
    <property type="entry name" value="Cytochrome P450-Terp, domain 2"/>
    <property type="match status" value="1"/>
</dbReference>
<dbReference type="GO" id="GO:0050440">
    <property type="term" value="F:2-methylcitrate synthase activity"/>
    <property type="evidence" value="ECO:0007669"/>
    <property type="project" value="TreeGrafter"/>
</dbReference>
<dbReference type="Pfam" id="PF00285">
    <property type="entry name" value="Citrate_synt"/>
    <property type="match status" value="1"/>
</dbReference>
<gene>
    <name evidence="5" type="ORF">BDZ94DRAFT_1237179</name>
</gene>
<proteinExistence type="inferred from homology"/>
<dbReference type="Proteomes" id="UP000807353">
    <property type="component" value="Unassembled WGS sequence"/>
</dbReference>
<keyword evidence="3" id="KW-0496">Mitochondrion</keyword>
<name>A0A9P6CIL4_9AGAR</name>
<dbReference type="Gene3D" id="1.10.580.10">
    <property type="entry name" value="Citrate Synthase, domain 1"/>
    <property type="match status" value="1"/>
</dbReference>
<dbReference type="AlphaFoldDB" id="A0A9P6CIL4"/>
<dbReference type="EMBL" id="MU150276">
    <property type="protein sequence ID" value="KAF9461994.1"/>
    <property type="molecule type" value="Genomic_DNA"/>
</dbReference>
<dbReference type="GO" id="GO:0005975">
    <property type="term" value="P:carbohydrate metabolic process"/>
    <property type="evidence" value="ECO:0007669"/>
    <property type="project" value="TreeGrafter"/>
</dbReference>
<accession>A0A9P6CIL4</accession>
<evidence type="ECO:0000256" key="4">
    <source>
        <dbReference type="RuleBase" id="RU000441"/>
    </source>
</evidence>
<reference evidence="5" key="1">
    <citation type="submission" date="2020-11" db="EMBL/GenBank/DDBJ databases">
        <authorList>
            <consortium name="DOE Joint Genome Institute"/>
            <person name="Ahrendt S."/>
            <person name="Riley R."/>
            <person name="Andreopoulos W."/>
            <person name="Labutti K."/>
            <person name="Pangilinan J."/>
            <person name="Ruiz-Duenas F.J."/>
            <person name="Barrasa J.M."/>
            <person name="Sanchez-Garcia M."/>
            <person name="Camarero S."/>
            <person name="Miyauchi S."/>
            <person name="Serrano A."/>
            <person name="Linde D."/>
            <person name="Babiker R."/>
            <person name="Drula E."/>
            <person name="Ayuso-Fernandez I."/>
            <person name="Pacheco R."/>
            <person name="Padilla G."/>
            <person name="Ferreira P."/>
            <person name="Barriuso J."/>
            <person name="Kellner H."/>
            <person name="Castanera R."/>
            <person name="Alfaro M."/>
            <person name="Ramirez L."/>
            <person name="Pisabarro A.G."/>
            <person name="Kuo A."/>
            <person name="Tritt A."/>
            <person name="Lipzen A."/>
            <person name="He G."/>
            <person name="Yan M."/>
            <person name="Ng V."/>
            <person name="Cullen D."/>
            <person name="Martin F."/>
            <person name="Rosso M.-N."/>
            <person name="Henrissat B."/>
            <person name="Hibbett D."/>
            <person name="Martinez A.T."/>
            <person name="Grigoriev I.V."/>
        </authorList>
    </citation>
    <scope>NUCLEOTIDE SEQUENCE</scope>
    <source>
        <strain evidence="5">CBS 247.69</strain>
    </source>
</reference>
<dbReference type="InterPro" id="IPR002020">
    <property type="entry name" value="Citrate_synthase"/>
</dbReference>
<dbReference type="InterPro" id="IPR036969">
    <property type="entry name" value="Citrate_synthase_sf"/>
</dbReference>
<comment type="similarity">
    <text evidence="4">Belongs to the citrate synthase family.</text>
</comment>
<dbReference type="PRINTS" id="PR00143">
    <property type="entry name" value="CITRTSNTHASE"/>
</dbReference>
<keyword evidence="2" id="KW-0809">Transit peptide</keyword>